<dbReference type="EMBL" id="KB030794">
    <property type="protein sequence ID" value="ELK09714.1"/>
    <property type="molecule type" value="Genomic_DNA"/>
</dbReference>
<dbReference type="InParanoid" id="L5KDE5"/>
<name>L5KDE5_PTEAL</name>
<reference evidence="2" key="1">
    <citation type="journal article" date="2013" name="Science">
        <title>Comparative analysis of bat genomes provides insight into the evolution of flight and immunity.</title>
        <authorList>
            <person name="Zhang G."/>
            <person name="Cowled C."/>
            <person name="Shi Z."/>
            <person name="Huang Z."/>
            <person name="Bishop-Lilly K.A."/>
            <person name="Fang X."/>
            <person name="Wynne J.W."/>
            <person name="Xiong Z."/>
            <person name="Baker M.L."/>
            <person name="Zhao W."/>
            <person name="Tachedjian M."/>
            <person name="Zhu Y."/>
            <person name="Zhou P."/>
            <person name="Jiang X."/>
            <person name="Ng J."/>
            <person name="Yang L."/>
            <person name="Wu L."/>
            <person name="Xiao J."/>
            <person name="Feng Y."/>
            <person name="Chen Y."/>
            <person name="Sun X."/>
            <person name="Zhang Y."/>
            <person name="Marsh G.A."/>
            <person name="Crameri G."/>
            <person name="Broder C.C."/>
            <person name="Frey K.G."/>
            <person name="Wang L.F."/>
            <person name="Wang J."/>
        </authorList>
    </citation>
    <scope>NUCLEOTIDE SEQUENCE [LARGE SCALE GENOMIC DNA]</scope>
</reference>
<organism evidence="1 2">
    <name type="scientific">Pteropus alecto</name>
    <name type="common">Black flying fox</name>
    <dbReference type="NCBI Taxonomy" id="9402"/>
    <lineage>
        <taxon>Eukaryota</taxon>
        <taxon>Metazoa</taxon>
        <taxon>Chordata</taxon>
        <taxon>Craniata</taxon>
        <taxon>Vertebrata</taxon>
        <taxon>Euteleostomi</taxon>
        <taxon>Mammalia</taxon>
        <taxon>Eutheria</taxon>
        <taxon>Laurasiatheria</taxon>
        <taxon>Chiroptera</taxon>
        <taxon>Yinpterochiroptera</taxon>
        <taxon>Pteropodoidea</taxon>
        <taxon>Pteropodidae</taxon>
        <taxon>Pteropodinae</taxon>
        <taxon>Pteropus</taxon>
    </lineage>
</organism>
<dbReference type="Proteomes" id="UP000010552">
    <property type="component" value="Unassembled WGS sequence"/>
</dbReference>
<keyword evidence="2" id="KW-1185">Reference proteome</keyword>
<accession>L5KDE5</accession>
<sequence>MLAFLDVVRRKIWLDQHQPPRHLPSASPLQSMGWFPAVSDAHVQVESIPEDLALCSHPISARAATGKICPSKPHFGICSSRSLEGMLRQW</sequence>
<dbReference type="AlphaFoldDB" id="L5KDE5"/>
<proteinExistence type="predicted"/>
<evidence type="ECO:0000313" key="1">
    <source>
        <dbReference type="EMBL" id="ELK09714.1"/>
    </source>
</evidence>
<protein>
    <submittedName>
        <fullName evidence="1">Uncharacterized protein</fullName>
    </submittedName>
</protein>
<evidence type="ECO:0000313" key="2">
    <source>
        <dbReference type="Proteomes" id="UP000010552"/>
    </source>
</evidence>
<gene>
    <name evidence="1" type="ORF">PAL_GLEAN10001393</name>
</gene>